<dbReference type="RefSeq" id="WP_022002406.1">
    <property type="nucleotide sequence ID" value="NZ_AP031432.1"/>
</dbReference>
<dbReference type="PANTHER" id="PTHR33545">
    <property type="entry name" value="UPF0750 MEMBRANE PROTEIN YITT-RELATED"/>
    <property type="match status" value="1"/>
</dbReference>
<feature type="transmembrane region" description="Helical" evidence="6">
    <location>
        <begin position="85"/>
        <end position="104"/>
    </location>
</feature>
<feature type="signal peptide" evidence="7">
    <location>
        <begin position="1"/>
        <end position="23"/>
    </location>
</feature>
<feature type="transmembrane region" description="Helical" evidence="6">
    <location>
        <begin position="153"/>
        <end position="174"/>
    </location>
</feature>
<evidence type="ECO:0000313" key="9">
    <source>
        <dbReference type="EMBL" id="PST39591.1"/>
    </source>
</evidence>
<reference evidence="9 10" key="1">
    <citation type="journal article" date="2019" name="Int. J. Syst. Evol. Microbiol.">
        <title>Faecalibacillus intestinalis gen. nov., sp. nov. and Faecalibacillus faecis sp. nov., isolated from human faeces.</title>
        <authorList>
            <person name="Seo B."/>
            <person name="Jeon K."/>
            <person name="Baek I."/>
            <person name="Lee Y.M."/>
            <person name="Baek K."/>
            <person name="Ko G."/>
        </authorList>
    </citation>
    <scope>NUCLEOTIDE SEQUENCE [LARGE SCALE GENOMIC DNA]</scope>
    <source>
        <strain evidence="9 10">SNUG30099</strain>
    </source>
</reference>
<evidence type="ECO:0000256" key="3">
    <source>
        <dbReference type="ARBA" id="ARBA00022692"/>
    </source>
</evidence>
<organism evidence="9 10">
    <name type="scientific">Faecalibacillus intestinalis</name>
    <dbReference type="NCBI Taxonomy" id="1982626"/>
    <lineage>
        <taxon>Bacteria</taxon>
        <taxon>Bacillati</taxon>
        <taxon>Bacillota</taxon>
        <taxon>Erysipelotrichia</taxon>
        <taxon>Erysipelotrichales</taxon>
        <taxon>Coprobacillaceae</taxon>
        <taxon>Faecalibacillus</taxon>
    </lineage>
</organism>
<comment type="subcellular location">
    <subcellularLocation>
        <location evidence="1">Cell membrane</location>
        <topology evidence="1">Multi-pass membrane protein</topology>
    </subcellularLocation>
</comment>
<dbReference type="PIRSF" id="PIRSF006483">
    <property type="entry name" value="Membrane_protein_YitT"/>
    <property type="match status" value="1"/>
</dbReference>
<dbReference type="PANTHER" id="PTHR33545:SF5">
    <property type="entry name" value="UPF0750 MEMBRANE PROTEIN YITT"/>
    <property type="match status" value="1"/>
</dbReference>
<evidence type="ECO:0000256" key="1">
    <source>
        <dbReference type="ARBA" id="ARBA00004651"/>
    </source>
</evidence>
<keyword evidence="10" id="KW-1185">Reference proteome</keyword>
<evidence type="ECO:0000313" key="10">
    <source>
        <dbReference type="Proteomes" id="UP000240974"/>
    </source>
</evidence>
<accession>A0A2T3FWG4</accession>
<evidence type="ECO:0000256" key="2">
    <source>
        <dbReference type="ARBA" id="ARBA00022475"/>
    </source>
</evidence>
<dbReference type="Gene3D" id="3.30.70.120">
    <property type="match status" value="1"/>
</dbReference>
<dbReference type="InterPro" id="IPR015867">
    <property type="entry name" value="N-reg_PII/ATP_PRibTrfase_C"/>
</dbReference>
<keyword evidence="4 6" id="KW-1133">Transmembrane helix</keyword>
<dbReference type="InterPro" id="IPR019264">
    <property type="entry name" value="DUF2179"/>
</dbReference>
<keyword evidence="5 6" id="KW-0472">Membrane</keyword>
<feature type="transmembrane region" description="Helical" evidence="6">
    <location>
        <begin position="61"/>
        <end position="79"/>
    </location>
</feature>
<dbReference type="EMBL" id="PYLQ01000017">
    <property type="protein sequence ID" value="PST39591.1"/>
    <property type="molecule type" value="Genomic_DNA"/>
</dbReference>
<dbReference type="InterPro" id="IPR051461">
    <property type="entry name" value="UPF0750_membrane"/>
</dbReference>
<evidence type="ECO:0000256" key="5">
    <source>
        <dbReference type="ARBA" id="ARBA00023136"/>
    </source>
</evidence>
<dbReference type="Pfam" id="PF10035">
    <property type="entry name" value="DUF2179"/>
    <property type="match status" value="1"/>
</dbReference>
<comment type="caution">
    <text evidence="9">The sequence shown here is derived from an EMBL/GenBank/DDBJ whole genome shotgun (WGS) entry which is preliminary data.</text>
</comment>
<sequence length="285" mass="31808">MKKIKKRDLISFGCVFCSSLIMAATTKTFVRPAHLLSGGFMGIALLVDMIADLFGKSIPTAFTLVALNVPVALICAKKISKRFVFFSLLQVFLTSFLLQIIPNYPLFDEQVLNVVFGGYIWGMSIVLALKAGASSGGTDFIALYFANKNGREIWMQVFVFNAMILCIFGVIFGFDKAGYSILFQFISTKTISTFHTRYKRVMLHIYTAKKDEVVDTYLEKFHHGITALDGYGGYSHHPVSYLTAVVSSYEVGDVLEALKETDPKIIVSVTKVENFIGRFYNKPLD</sequence>
<dbReference type="Pfam" id="PF02588">
    <property type="entry name" value="YitT_membrane"/>
    <property type="match status" value="1"/>
</dbReference>
<gene>
    <name evidence="9" type="ORF">C7U54_10785</name>
</gene>
<evidence type="ECO:0000259" key="8">
    <source>
        <dbReference type="Pfam" id="PF10035"/>
    </source>
</evidence>
<name>A0A2T3FWG4_9FIRM</name>
<protein>
    <submittedName>
        <fullName evidence="9">YitT family protein</fullName>
    </submittedName>
</protein>
<feature type="transmembrane region" description="Helical" evidence="6">
    <location>
        <begin position="111"/>
        <end position="133"/>
    </location>
</feature>
<proteinExistence type="predicted"/>
<keyword evidence="2" id="KW-1003">Cell membrane</keyword>
<keyword evidence="3 6" id="KW-0812">Transmembrane</keyword>
<dbReference type="Proteomes" id="UP000240974">
    <property type="component" value="Unassembled WGS sequence"/>
</dbReference>
<feature type="domain" description="DUF2179" evidence="8">
    <location>
        <begin position="223"/>
        <end position="277"/>
    </location>
</feature>
<dbReference type="InterPro" id="IPR003740">
    <property type="entry name" value="YitT"/>
</dbReference>
<dbReference type="AlphaFoldDB" id="A0A2T3FWG4"/>
<evidence type="ECO:0000256" key="7">
    <source>
        <dbReference type="SAM" id="SignalP"/>
    </source>
</evidence>
<evidence type="ECO:0000256" key="4">
    <source>
        <dbReference type="ARBA" id="ARBA00022989"/>
    </source>
</evidence>
<evidence type="ECO:0000256" key="6">
    <source>
        <dbReference type="SAM" id="Phobius"/>
    </source>
</evidence>
<dbReference type="GO" id="GO:0005886">
    <property type="term" value="C:plasma membrane"/>
    <property type="evidence" value="ECO:0007669"/>
    <property type="project" value="UniProtKB-SubCell"/>
</dbReference>
<keyword evidence="7" id="KW-0732">Signal</keyword>
<feature type="chain" id="PRO_5015425243" evidence="7">
    <location>
        <begin position="24"/>
        <end position="285"/>
    </location>
</feature>